<protein>
    <submittedName>
        <fullName evidence="1">Uncharacterized protein</fullName>
    </submittedName>
</protein>
<organism evidence="1 2">
    <name type="scientific">Zalaria obscura</name>
    <dbReference type="NCBI Taxonomy" id="2024903"/>
    <lineage>
        <taxon>Eukaryota</taxon>
        <taxon>Fungi</taxon>
        <taxon>Dikarya</taxon>
        <taxon>Ascomycota</taxon>
        <taxon>Pezizomycotina</taxon>
        <taxon>Dothideomycetes</taxon>
        <taxon>Dothideomycetidae</taxon>
        <taxon>Dothideales</taxon>
        <taxon>Zalariaceae</taxon>
        <taxon>Zalaria</taxon>
    </lineage>
</organism>
<sequence length="254" mass="27884">MSENIYITYHQNKEIMSAPQGRPSDERWTATDAYTISHLHPSSKPNHAAITAAKEHSEANGLPDIGTNDNAAKMLALQCKFGKVSHALEVGTLGGVTPIWLTTMNPDLRVTTIEYEPKHAKVARENVERAGVADRVDVITGAGLDVLPKLQEQIEKGEKEPLGLTYIDADKGNNWAYFDWAVKLSRPGAVIYVDNVVQGGIIAKEPEDDSWRSRAVMGARKVIENVGKDTRVEALVQQTVGDHSYDGWLMAVVL</sequence>
<evidence type="ECO:0000313" key="2">
    <source>
        <dbReference type="Proteomes" id="UP001320706"/>
    </source>
</evidence>
<gene>
    <name evidence="1" type="ORF">M8818_001352</name>
</gene>
<evidence type="ECO:0000313" key="1">
    <source>
        <dbReference type="EMBL" id="KAK8217593.1"/>
    </source>
</evidence>
<dbReference type="Proteomes" id="UP001320706">
    <property type="component" value="Unassembled WGS sequence"/>
</dbReference>
<reference evidence="1" key="1">
    <citation type="submission" date="2024-02" db="EMBL/GenBank/DDBJ databases">
        <title>Metagenome Assembled Genome of Zalaria obscura JY119.</title>
        <authorList>
            <person name="Vighnesh L."/>
            <person name="Jagadeeshwari U."/>
            <person name="Venkata Ramana C."/>
            <person name="Sasikala C."/>
        </authorList>
    </citation>
    <scope>NUCLEOTIDE SEQUENCE</scope>
    <source>
        <strain evidence="1">JY119</strain>
    </source>
</reference>
<dbReference type="EMBL" id="JAMKPW020000005">
    <property type="protein sequence ID" value="KAK8217593.1"/>
    <property type="molecule type" value="Genomic_DNA"/>
</dbReference>
<comment type="caution">
    <text evidence="1">The sequence shown here is derived from an EMBL/GenBank/DDBJ whole genome shotgun (WGS) entry which is preliminary data.</text>
</comment>
<accession>A0ACC3SMY8</accession>
<proteinExistence type="predicted"/>
<keyword evidence="2" id="KW-1185">Reference proteome</keyword>
<name>A0ACC3SMY8_9PEZI</name>